<evidence type="ECO:0000313" key="3">
    <source>
        <dbReference type="Proteomes" id="UP001243009"/>
    </source>
</evidence>
<keyword evidence="1" id="KW-0812">Transmembrane</keyword>
<feature type="transmembrane region" description="Helical" evidence="1">
    <location>
        <begin position="303"/>
        <end position="321"/>
    </location>
</feature>
<evidence type="ECO:0008006" key="4">
    <source>
        <dbReference type="Google" id="ProtNLM"/>
    </source>
</evidence>
<comment type="caution">
    <text evidence="2">The sequence shown here is derived from an EMBL/GenBank/DDBJ whole genome shotgun (WGS) entry which is preliminary data.</text>
</comment>
<name>A0ABT9DWF3_9PROT</name>
<feature type="transmembrane region" description="Helical" evidence="1">
    <location>
        <begin position="361"/>
        <end position="379"/>
    </location>
</feature>
<gene>
    <name evidence="2" type="ORF">Q7A36_07710</name>
</gene>
<feature type="transmembrane region" description="Helical" evidence="1">
    <location>
        <begin position="109"/>
        <end position="128"/>
    </location>
</feature>
<feature type="transmembrane region" description="Helical" evidence="1">
    <location>
        <begin position="40"/>
        <end position="58"/>
    </location>
</feature>
<keyword evidence="3" id="KW-1185">Reference proteome</keyword>
<dbReference type="EMBL" id="JAUTWS010000006">
    <property type="protein sequence ID" value="MDO9708223.1"/>
    <property type="molecule type" value="Genomic_DNA"/>
</dbReference>
<feature type="transmembrane region" description="Helical" evidence="1">
    <location>
        <begin position="231"/>
        <end position="251"/>
    </location>
</feature>
<protein>
    <recommendedName>
        <fullName evidence="4">Glycosyltransferase RgtA/B/C/D-like domain-containing protein</fullName>
    </recommendedName>
</protein>
<accession>A0ABT9DWF3</accession>
<reference evidence="2 3" key="1">
    <citation type="submission" date="2023-08" db="EMBL/GenBank/DDBJ databases">
        <title>The draft genome sequence of Paracraurococcus sp. LOR1-02.</title>
        <authorList>
            <person name="Kingkaew E."/>
            <person name="Tanasupawat S."/>
        </authorList>
    </citation>
    <scope>NUCLEOTIDE SEQUENCE [LARGE SCALE GENOMIC DNA]</scope>
    <source>
        <strain evidence="2 3">LOR1-02</strain>
    </source>
</reference>
<dbReference type="RefSeq" id="WP_305103094.1">
    <property type="nucleotide sequence ID" value="NZ_JAUTWS010000006.1"/>
</dbReference>
<feature type="transmembrane region" description="Helical" evidence="1">
    <location>
        <begin position="327"/>
        <end position="349"/>
    </location>
</feature>
<sequence length="535" mass="57888">MTQPDPPPRRSGGAPLATTLAGTAALPAAAGRAGTRLLRLLALLPAAAFLLVALSPPLNHDVAAVLNFAERMLAGERLYADLIDVNPPLIFVLNLLPAAIGAWTPLDAVQGLLLCLLAVCGLSAWLALRIARPPGPVEAASLAVTLPLLTLAAGYDFGQREHLMAVAALPYLVHAARRMEGEATPPGLGRGAVLLAALGFALKPHFLAIPALVEALLLLRRGPARAAADPVPWAMAGIWLAYLASLPLLFPEYLDQVLPLVWDYYLGLGDFAWWQVILTERLGTALMLLLPLSIAAARPSWGALPKVIAVAALGATLSAVVQHKGWSYHALPVRLLAGLLAVVMAARWLDRALPAPRAAHAAPTLALVAAFGIGIHNFAGAEAPWREITWSWSRGGEVTALLKREAYGERLLVLSPDIFPVYPALNYAHAQSTLRTMNLWLLEGVYRDCPADGARYRETWEMSRTEFYVYRTVAEDISRAPPAAILVSTRPGIPVCGREFDFLEYFSRHPLFAETLRRYRPAAEIEGYRLLRRED</sequence>
<dbReference type="Proteomes" id="UP001243009">
    <property type="component" value="Unassembled WGS sequence"/>
</dbReference>
<evidence type="ECO:0000256" key="1">
    <source>
        <dbReference type="SAM" id="Phobius"/>
    </source>
</evidence>
<evidence type="ECO:0000313" key="2">
    <source>
        <dbReference type="EMBL" id="MDO9708223.1"/>
    </source>
</evidence>
<feature type="transmembrane region" description="Helical" evidence="1">
    <location>
        <begin position="192"/>
        <end position="219"/>
    </location>
</feature>
<keyword evidence="1" id="KW-0472">Membrane</keyword>
<proteinExistence type="predicted"/>
<keyword evidence="1" id="KW-1133">Transmembrane helix</keyword>
<organism evidence="2 3">
    <name type="scientific">Paracraurococcus lichenis</name>
    <dbReference type="NCBI Taxonomy" id="3064888"/>
    <lineage>
        <taxon>Bacteria</taxon>
        <taxon>Pseudomonadati</taxon>
        <taxon>Pseudomonadota</taxon>
        <taxon>Alphaproteobacteria</taxon>
        <taxon>Acetobacterales</taxon>
        <taxon>Roseomonadaceae</taxon>
        <taxon>Paracraurococcus</taxon>
    </lineage>
</organism>